<dbReference type="SMART" id="SM00917">
    <property type="entry name" value="LeuA_dimer"/>
    <property type="match status" value="1"/>
</dbReference>
<keyword evidence="6 12" id="KW-0963">Cytoplasm</keyword>
<dbReference type="PANTHER" id="PTHR10277">
    <property type="entry name" value="HOMOCITRATE SYNTHASE-RELATED"/>
    <property type="match status" value="1"/>
</dbReference>
<dbReference type="NCBIfam" id="TIGR00973">
    <property type="entry name" value="leuA_bact"/>
    <property type="match status" value="1"/>
</dbReference>
<dbReference type="GO" id="GO:0030145">
    <property type="term" value="F:manganese ion binding"/>
    <property type="evidence" value="ECO:0007669"/>
    <property type="project" value="UniProtKB-UniRule"/>
</dbReference>
<feature type="binding site" evidence="12">
    <location>
        <position position="237"/>
    </location>
    <ligand>
        <name>Mn(2+)</name>
        <dbReference type="ChEBI" id="CHEBI:29035"/>
    </ligand>
</feature>
<dbReference type="NCBIfam" id="NF002085">
    <property type="entry name" value="PRK00915.1-2"/>
    <property type="match status" value="1"/>
</dbReference>
<evidence type="ECO:0000256" key="10">
    <source>
        <dbReference type="ARBA" id="ARBA00023211"/>
    </source>
</evidence>
<dbReference type="InterPro" id="IPR013709">
    <property type="entry name" value="2-isopropylmalate_synth_dimer"/>
</dbReference>
<dbReference type="Proteomes" id="UP000886070">
    <property type="component" value="Unassembled WGS sequence"/>
</dbReference>
<evidence type="ECO:0000256" key="2">
    <source>
        <dbReference type="ARBA" id="ARBA00009396"/>
    </source>
</evidence>
<dbReference type="Gene3D" id="1.10.238.260">
    <property type="match status" value="1"/>
</dbReference>
<accession>A0A7V5HZQ9</accession>
<evidence type="ECO:0000256" key="1">
    <source>
        <dbReference type="ARBA" id="ARBA00004689"/>
    </source>
</evidence>
<dbReference type="SUPFAM" id="SSF110921">
    <property type="entry name" value="2-isopropylmalate synthase LeuA, allosteric (dimerisation) domain"/>
    <property type="match status" value="1"/>
</dbReference>
<keyword evidence="10 12" id="KW-0464">Manganese</keyword>
<evidence type="ECO:0000256" key="9">
    <source>
        <dbReference type="ARBA" id="ARBA00022723"/>
    </source>
</evidence>
<dbReference type="CDD" id="cd07940">
    <property type="entry name" value="DRE_TIM_IPMS"/>
    <property type="match status" value="1"/>
</dbReference>
<dbReference type="Pfam" id="PF22617">
    <property type="entry name" value="HCS_D2"/>
    <property type="match status" value="1"/>
</dbReference>
<keyword evidence="5 12" id="KW-0432">Leucine biosynthesis</keyword>
<protein>
    <recommendedName>
        <fullName evidence="4 12">2-isopropylmalate synthase</fullName>
        <ecNumber evidence="3 12">2.3.3.13</ecNumber>
    </recommendedName>
    <alternativeName>
        <fullName evidence="12">Alpha-IPM synthase</fullName>
    </alternativeName>
    <alternativeName>
        <fullName evidence="12">Alpha-isopropylmalate synthase</fullName>
    </alternativeName>
</protein>
<evidence type="ECO:0000259" key="13">
    <source>
        <dbReference type="PROSITE" id="PS50991"/>
    </source>
</evidence>
<dbReference type="GO" id="GO:0003852">
    <property type="term" value="F:2-isopropylmalate synthase activity"/>
    <property type="evidence" value="ECO:0007669"/>
    <property type="project" value="UniProtKB-UniRule"/>
</dbReference>
<dbReference type="InterPro" id="IPR013785">
    <property type="entry name" value="Aldolase_TIM"/>
</dbReference>
<dbReference type="Pfam" id="PF00682">
    <property type="entry name" value="HMGL-like"/>
    <property type="match status" value="1"/>
</dbReference>
<dbReference type="GO" id="GO:0005737">
    <property type="term" value="C:cytoplasm"/>
    <property type="evidence" value="ECO:0007669"/>
    <property type="project" value="UniProtKB-UniRule"/>
</dbReference>
<keyword evidence="11 12" id="KW-0100">Branched-chain amino acid biosynthesis</keyword>
<dbReference type="Gene3D" id="3.30.160.270">
    <property type="match status" value="1"/>
</dbReference>
<dbReference type="EC" id="2.3.3.13" evidence="3 12"/>
<evidence type="ECO:0000313" key="14">
    <source>
        <dbReference type="EMBL" id="HHF98908.1"/>
    </source>
</evidence>
<dbReference type="PROSITE" id="PS00815">
    <property type="entry name" value="AIPM_HOMOCIT_SYNTH_1"/>
    <property type="match status" value="1"/>
</dbReference>
<dbReference type="FunFam" id="3.20.20.70:FF:000010">
    <property type="entry name" value="2-isopropylmalate synthase"/>
    <property type="match status" value="1"/>
</dbReference>
<comment type="subunit">
    <text evidence="12">Homodimer.</text>
</comment>
<dbReference type="NCBIfam" id="NF002087">
    <property type="entry name" value="PRK00915.1-4"/>
    <property type="match status" value="1"/>
</dbReference>
<proteinExistence type="inferred from homology"/>
<feature type="binding site" evidence="12">
    <location>
        <position position="203"/>
    </location>
    <ligand>
        <name>Mn(2+)</name>
        <dbReference type="ChEBI" id="CHEBI:29035"/>
    </ligand>
</feature>
<feature type="region of interest" description="Regulatory domain" evidence="12">
    <location>
        <begin position="390"/>
        <end position="510"/>
    </location>
</feature>
<keyword evidence="9 12" id="KW-0479">Metal-binding</keyword>
<dbReference type="HAMAP" id="MF_01025">
    <property type="entry name" value="LeuA_type1"/>
    <property type="match status" value="1"/>
</dbReference>
<feature type="binding site" evidence="12">
    <location>
        <position position="13"/>
    </location>
    <ligand>
        <name>Mn(2+)</name>
        <dbReference type="ChEBI" id="CHEBI:29035"/>
    </ligand>
</feature>
<dbReference type="AlphaFoldDB" id="A0A7V5HZQ9"/>
<feature type="binding site" evidence="12">
    <location>
        <position position="201"/>
    </location>
    <ligand>
        <name>Mn(2+)</name>
        <dbReference type="ChEBI" id="CHEBI:29035"/>
    </ligand>
</feature>
<dbReference type="SUPFAM" id="SSF51569">
    <property type="entry name" value="Aldolase"/>
    <property type="match status" value="1"/>
</dbReference>
<dbReference type="InterPro" id="IPR000891">
    <property type="entry name" value="PYR_CT"/>
</dbReference>
<evidence type="ECO:0000256" key="8">
    <source>
        <dbReference type="ARBA" id="ARBA00022679"/>
    </source>
</evidence>
<keyword evidence="14" id="KW-0012">Acyltransferase</keyword>
<dbReference type="InterPro" id="IPR054691">
    <property type="entry name" value="LeuA/HCS_post-cat"/>
</dbReference>
<name>A0A7V5HZQ9_UNCAE</name>
<evidence type="ECO:0000256" key="3">
    <source>
        <dbReference type="ARBA" id="ARBA00012973"/>
    </source>
</evidence>
<dbReference type="EMBL" id="DRTT01000146">
    <property type="protein sequence ID" value="HHF98908.1"/>
    <property type="molecule type" value="Genomic_DNA"/>
</dbReference>
<dbReference type="Gene3D" id="3.20.20.70">
    <property type="entry name" value="Aldolase class I"/>
    <property type="match status" value="1"/>
</dbReference>
<dbReference type="Pfam" id="PF08502">
    <property type="entry name" value="LeuA_dimer"/>
    <property type="match status" value="1"/>
</dbReference>
<evidence type="ECO:0000256" key="4">
    <source>
        <dbReference type="ARBA" id="ARBA00018198"/>
    </source>
</evidence>
<evidence type="ECO:0000256" key="6">
    <source>
        <dbReference type="ARBA" id="ARBA00022490"/>
    </source>
</evidence>
<dbReference type="GO" id="GO:0003985">
    <property type="term" value="F:acetyl-CoA C-acetyltransferase activity"/>
    <property type="evidence" value="ECO:0007669"/>
    <property type="project" value="UniProtKB-UniRule"/>
</dbReference>
<dbReference type="InterPro" id="IPR036230">
    <property type="entry name" value="LeuA_allosteric_dom_sf"/>
</dbReference>
<dbReference type="InterPro" id="IPR002034">
    <property type="entry name" value="AIPM/Hcit_synth_CS"/>
</dbReference>
<dbReference type="UniPathway" id="UPA00048">
    <property type="reaction ID" value="UER00070"/>
</dbReference>
<comment type="similarity">
    <text evidence="2 12">Belongs to the alpha-IPM synthase/homocitrate synthase family. LeuA type 1 subfamily.</text>
</comment>
<dbReference type="PROSITE" id="PS00816">
    <property type="entry name" value="AIPM_HOMOCIT_SYNTH_2"/>
    <property type="match status" value="1"/>
</dbReference>
<sequence length="510" mass="56242">MERIYIFDTTLRDGEQTPGVAFTCEEKVKIAKALEKLGVDVIEAGFPASSSGDFKAVKLVAEEVQGPTIAALARALPEDIKKAAEAIKPAKKGRIHTFIATSPLHMEYKLKRKPDEVLKIAVEAVKLAREYTQDVEFSPEDASRSDFSFLCEVIQAVVEAGARVVNIPDTVGYATPEEFANLIKKIKVKVPAVNQITLSVHCHDDLGMAVANSLSAAKMGVRQIECTINGIGERAGNAALEEIVMAIKTREDFFDFYTGINTKEIYPTSRLVSHLTGIPVQPNKAIVGKNAFRHQAGIHQDGVLKKATTYEIMTPSSIGLKESELVLGKLSGRHAFRERLKKLGFNLTEEQFERCFNIFKNLAEKKKEIFDEDLILIVEEETAKIPEFFSLEYIHTVTGNKVLPTATVRIKKNGRIFQEAACGDGPIDATYKAIDRICNLDLTLVEYSIQSATGGKDALGEVTVRVKKGDILVSGRGSSTDIIEASAKAYINAINRLLYRYTREENARDN</sequence>
<evidence type="ECO:0000256" key="7">
    <source>
        <dbReference type="ARBA" id="ARBA00022605"/>
    </source>
</evidence>
<evidence type="ECO:0000256" key="11">
    <source>
        <dbReference type="ARBA" id="ARBA00023304"/>
    </source>
</evidence>
<dbReference type="GO" id="GO:0009098">
    <property type="term" value="P:L-leucine biosynthetic process"/>
    <property type="evidence" value="ECO:0007669"/>
    <property type="project" value="UniProtKB-UniRule"/>
</dbReference>
<comment type="caution">
    <text evidence="14">The sequence shown here is derived from an EMBL/GenBank/DDBJ whole genome shotgun (WGS) entry which is preliminary data.</text>
</comment>
<organism evidence="14">
    <name type="scientific">Aerophobetes bacterium</name>
    <dbReference type="NCBI Taxonomy" id="2030807"/>
    <lineage>
        <taxon>Bacteria</taxon>
        <taxon>Candidatus Aerophobota</taxon>
    </lineage>
</organism>
<dbReference type="NCBIfam" id="NF002086">
    <property type="entry name" value="PRK00915.1-3"/>
    <property type="match status" value="1"/>
</dbReference>
<comment type="cofactor">
    <cofactor evidence="12">
        <name>Mn(2+)</name>
        <dbReference type="ChEBI" id="CHEBI:29035"/>
    </cofactor>
</comment>
<evidence type="ECO:0000256" key="12">
    <source>
        <dbReference type="HAMAP-Rule" id="MF_01025"/>
    </source>
</evidence>
<dbReference type="FunFam" id="1.10.238.260:FF:000001">
    <property type="entry name" value="2-isopropylmalate synthase"/>
    <property type="match status" value="1"/>
</dbReference>
<dbReference type="PANTHER" id="PTHR10277:SF9">
    <property type="entry name" value="2-ISOPROPYLMALATE SYNTHASE 1, CHLOROPLASTIC-RELATED"/>
    <property type="match status" value="1"/>
</dbReference>
<comment type="catalytic activity">
    <reaction evidence="12">
        <text>3-methyl-2-oxobutanoate + acetyl-CoA + H2O = (2S)-2-isopropylmalate + CoA + H(+)</text>
        <dbReference type="Rhea" id="RHEA:21524"/>
        <dbReference type="ChEBI" id="CHEBI:1178"/>
        <dbReference type="ChEBI" id="CHEBI:11851"/>
        <dbReference type="ChEBI" id="CHEBI:15377"/>
        <dbReference type="ChEBI" id="CHEBI:15378"/>
        <dbReference type="ChEBI" id="CHEBI:57287"/>
        <dbReference type="ChEBI" id="CHEBI:57288"/>
        <dbReference type="EC" id="2.3.3.13"/>
    </reaction>
</comment>
<keyword evidence="8 12" id="KW-0808">Transferase</keyword>
<evidence type="ECO:0000256" key="5">
    <source>
        <dbReference type="ARBA" id="ARBA00022430"/>
    </source>
</evidence>
<comment type="pathway">
    <text evidence="1 12">Amino-acid biosynthesis; L-leucine biosynthesis; L-leucine from 3-methyl-2-oxobutanoate: step 1/4.</text>
</comment>
<dbReference type="InterPro" id="IPR050073">
    <property type="entry name" value="2-IPM_HCS-like"/>
</dbReference>
<dbReference type="PROSITE" id="PS50991">
    <property type="entry name" value="PYR_CT"/>
    <property type="match status" value="1"/>
</dbReference>
<feature type="domain" description="Pyruvate carboxyltransferase" evidence="13">
    <location>
        <begin position="4"/>
        <end position="266"/>
    </location>
</feature>
<dbReference type="InterPro" id="IPR005671">
    <property type="entry name" value="LeuA_bact_synth"/>
</dbReference>
<reference evidence="14" key="1">
    <citation type="journal article" date="2020" name="mSystems">
        <title>Genome- and Community-Level Interaction Insights into Carbon Utilization and Element Cycling Functions of Hydrothermarchaeota in Hydrothermal Sediment.</title>
        <authorList>
            <person name="Zhou Z."/>
            <person name="Liu Y."/>
            <person name="Xu W."/>
            <person name="Pan J."/>
            <person name="Luo Z.H."/>
            <person name="Li M."/>
        </authorList>
    </citation>
    <scope>NUCLEOTIDE SEQUENCE [LARGE SCALE GENOMIC DNA]</scope>
    <source>
        <strain evidence="14">HyVt-92</strain>
    </source>
</reference>
<keyword evidence="7 12" id="KW-0028">Amino-acid biosynthesis</keyword>
<dbReference type="FunFam" id="3.30.160.270:FF:000001">
    <property type="entry name" value="2-isopropylmalate synthase"/>
    <property type="match status" value="1"/>
</dbReference>
<gene>
    <name evidence="12" type="primary">leuA</name>
    <name evidence="14" type="ORF">ENL39_05435</name>
</gene>
<comment type="function">
    <text evidence="12">Catalyzes the condensation of the acetyl group of acetyl-CoA with 3-methyl-2-oxobutanoate (2-ketoisovalerate) to form 3-carboxy-3-hydroxy-4-methylpentanoate (2-isopropylmalate).</text>
</comment>